<name>A0ABQ2DE13_9MICC</name>
<organism evidence="2 3">
    <name type="scientific">Glutamicibacter ardleyensis</name>
    <dbReference type="NCBI Taxonomy" id="225894"/>
    <lineage>
        <taxon>Bacteria</taxon>
        <taxon>Bacillati</taxon>
        <taxon>Actinomycetota</taxon>
        <taxon>Actinomycetes</taxon>
        <taxon>Micrococcales</taxon>
        <taxon>Micrococcaceae</taxon>
        <taxon>Glutamicibacter</taxon>
    </lineage>
</organism>
<protein>
    <recommendedName>
        <fullName evidence="1">CobW C-terminal domain-containing protein</fullName>
    </recommendedName>
</protein>
<dbReference type="GeneID" id="303303410"/>
<proteinExistence type="predicted"/>
<dbReference type="RefSeq" id="WP_188684213.1">
    <property type="nucleotide sequence ID" value="NZ_BMKX01000002.1"/>
</dbReference>
<evidence type="ECO:0000259" key="1">
    <source>
        <dbReference type="Pfam" id="PF07683"/>
    </source>
</evidence>
<dbReference type="Pfam" id="PF07683">
    <property type="entry name" value="CobW_C"/>
    <property type="match status" value="1"/>
</dbReference>
<reference evidence="3" key="1">
    <citation type="journal article" date="2019" name="Int. J. Syst. Evol. Microbiol.">
        <title>The Global Catalogue of Microorganisms (GCM) 10K type strain sequencing project: providing services to taxonomists for standard genome sequencing and annotation.</title>
        <authorList>
            <consortium name="The Broad Institute Genomics Platform"/>
            <consortium name="The Broad Institute Genome Sequencing Center for Infectious Disease"/>
            <person name="Wu L."/>
            <person name="Ma J."/>
        </authorList>
    </citation>
    <scope>NUCLEOTIDE SEQUENCE [LARGE SCALE GENOMIC DNA]</scope>
    <source>
        <strain evidence="3">CGMCC 1.3685</strain>
    </source>
</reference>
<keyword evidence="3" id="KW-1185">Reference proteome</keyword>
<dbReference type="Proteomes" id="UP000606115">
    <property type="component" value="Unassembled WGS sequence"/>
</dbReference>
<accession>A0ABQ2DE13</accession>
<dbReference type="EMBL" id="BMKX01000002">
    <property type="protein sequence ID" value="GGJ53610.1"/>
    <property type="molecule type" value="Genomic_DNA"/>
</dbReference>
<evidence type="ECO:0000313" key="3">
    <source>
        <dbReference type="Proteomes" id="UP000606115"/>
    </source>
</evidence>
<evidence type="ECO:0000313" key="2">
    <source>
        <dbReference type="EMBL" id="GGJ53610.1"/>
    </source>
</evidence>
<gene>
    <name evidence="2" type="ORF">GCM10007173_10160</name>
</gene>
<sequence length="367" mass="40088">MKLIFVSSLEVHCRDAAVQRLLSEYPQALVISHDLLEGNRVLRRVEGNTNASERAESVLEHGCVGCAVRFEILPTLLRLLPQNEDAVIIQSLPATWHSDQVLDIVSTELEGRGVAIDQVALALDPAAVEDQFWDRRNLWESGFNAMANDERTAGEFLIREIALADSLLFVEGLSVALLGESAGHLNSSGEQFRRGMKLIRDSAPHATLTSAQGKVALGAYDRDDALRRSRPGHFQHGSGATDVGGTKILIKVERPLDADRFREVLPDLAATCMCIRGTLWMASCPGVRVALTGAGPRIWLESTGAWEGDIACTHLELTGSEHCEAEVRALLEPCELSDRQLLALHGASGALDPGQQQHNEWKRGENE</sequence>
<comment type="caution">
    <text evidence="2">The sequence shown here is derived from an EMBL/GenBank/DDBJ whole genome shotgun (WGS) entry which is preliminary data.</text>
</comment>
<dbReference type="InterPro" id="IPR011629">
    <property type="entry name" value="CobW-like_C"/>
</dbReference>
<feature type="domain" description="CobW C-terminal" evidence="1">
    <location>
        <begin position="249"/>
        <end position="334"/>
    </location>
</feature>